<sequence length="44" mass="5001">MPAKIPHTSRPQNGKISTLSRAPKQHRQPENQFTPPLSFNHNNP</sequence>
<evidence type="ECO:0000313" key="3">
    <source>
        <dbReference type="Proteomes" id="UP000003009"/>
    </source>
</evidence>
<evidence type="ECO:0000313" key="2">
    <source>
        <dbReference type="EMBL" id="EEP67640.1"/>
    </source>
</evidence>
<proteinExistence type="predicted"/>
<organism evidence="2 3">
    <name type="scientific">Kingella oralis ATCC 51147</name>
    <dbReference type="NCBI Taxonomy" id="629741"/>
    <lineage>
        <taxon>Bacteria</taxon>
        <taxon>Pseudomonadati</taxon>
        <taxon>Pseudomonadota</taxon>
        <taxon>Betaproteobacteria</taxon>
        <taxon>Neisseriales</taxon>
        <taxon>Neisseriaceae</taxon>
        <taxon>Kingella</taxon>
    </lineage>
</organism>
<dbReference type="EMBL" id="ACJW02000003">
    <property type="protein sequence ID" value="EEP67640.1"/>
    <property type="molecule type" value="Genomic_DNA"/>
</dbReference>
<name>C4GIL8_9NEIS</name>
<feature type="compositionally biased region" description="Polar residues" evidence="1">
    <location>
        <begin position="9"/>
        <end position="20"/>
    </location>
</feature>
<protein>
    <submittedName>
        <fullName evidence="2">Uncharacterized protein</fullName>
    </submittedName>
</protein>
<evidence type="ECO:0000256" key="1">
    <source>
        <dbReference type="SAM" id="MobiDB-lite"/>
    </source>
</evidence>
<gene>
    <name evidence="2" type="ORF">GCWU000324_01889</name>
</gene>
<dbReference type="AlphaFoldDB" id="C4GIL8"/>
<feature type="region of interest" description="Disordered" evidence="1">
    <location>
        <begin position="1"/>
        <end position="44"/>
    </location>
</feature>
<dbReference type="Proteomes" id="UP000003009">
    <property type="component" value="Unassembled WGS sequence"/>
</dbReference>
<dbReference type="HOGENOM" id="CLU_3217412_0_0_4"/>
<feature type="compositionally biased region" description="Polar residues" evidence="1">
    <location>
        <begin position="30"/>
        <end position="44"/>
    </location>
</feature>
<comment type="caution">
    <text evidence="2">The sequence shown here is derived from an EMBL/GenBank/DDBJ whole genome shotgun (WGS) entry which is preliminary data.</text>
</comment>
<reference evidence="2" key="1">
    <citation type="submission" date="2009-04" db="EMBL/GenBank/DDBJ databases">
        <authorList>
            <person name="Weinstock G."/>
            <person name="Sodergren E."/>
            <person name="Clifton S."/>
            <person name="Fulton L."/>
            <person name="Fulton B."/>
            <person name="Courtney L."/>
            <person name="Fronick C."/>
            <person name="Harrison M."/>
            <person name="Strong C."/>
            <person name="Farmer C."/>
            <person name="Delahaunty K."/>
            <person name="Markovic C."/>
            <person name="Hall O."/>
            <person name="Minx P."/>
            <person name="Tomlinson C."/>
            <person name="Mitreva M."/>
            <person name="Nelson J."/>
            <person name="Hou S."/>
            <person name="Wollam A."/>
            <person name="Pepin K.H."/>
            <person name="Johnson M."/>
            <person name="Bhonagiri V."/>
            <person name="Nash W.E."/>
            <person name="Warren W."/>
            <person name="Chinwalla A."/>
            <person name="Mardis E.R."/>
            <person name="Wilson R.K."/>
        </authorList>
    </citation>
    <scope>NUCLEOTIDE SEQUENCE [LARGE SCALE GENOMIC DNA]</scope>
    <source>
        <strain evidence="2">ATCC 51147</strain>
    </source>
</reference>
<dbReference type="STRING" id="629741.GCWU000324_01889"/>
<keyword evidence="3" id="KW-1185">Reference proteome</keyword>
<accession>C4GIL8</accession>